<proteinExistence type="predicted"/>
<organism evidence="1 2">
    <name type="scientific">Lonchura striata</name>
    <name type="common">white-rumped munia</name>
    <dbReference type="NCBI Taxonomy" id="40157"/>
    <lineage>
        <taxon>Eukaryota</taxon>
        <taxon>Metazoa</taxon>
        <taxon>Chordata</taxon>
        <taxon>Craniata</taxon>
        <taxon>Vertebrata</taxon>
        <taxon>Euteleostomi</taxon>
        <taxon>Archelosauria</taxon>
        <taxon>Archosauria</taxon>
        <taxon>Dinosauria</taxon>
        <taxon>Saurischia</taxon>
        <taxon>Theropoda</taxon>
        <taxon>Coelurosauria</taxon>
        <taxon>Aves</taxon>
        <taxon>Neognathae</taxon>
        <taxon>Neoaves</taxon>
        <taxon>Telluraves</taxon>
        <taxon>Australaves</taxon>
        <taxon>Passeriformes</taxon>
        <taxon>Passeroidea</taxon>
        <taxon>Estrildidae</taxon>
        <taxon>Estrildinae</taxon>
        <taxon>Lonchura</taxon>
    </lineage>
</organism>
<accession>A0A218UIH1</accession>
<gene>
    <name evidence="1" type="ORF">RLOC_00009566</name>
</gene>
<evidence type="ECO:0000313" key="2">
    <source>
        <dbReference type="Proteomes" id="UP000197619"/>
    </source>
</evidence>
<reference evidence="1 2" key="1">
    <citation type="submission" date="2017-05" db="EMBL/GenBank/DDBJ databases">
        <title>Genome of assembly of the Bengalese finch, Lonchura striata domestica.</title>
        <authorList>
            <person name="Colquitt B.M."/>
            <person name="Brainard M.S."/>
        </authorList>
    </citation>
    <scope>NUCLEOTIDE SEQUENCE [LARGE SCALE GENOMIC DNA]</scope>
    <source>
        <strain evidence="1">White83orange57</strain>
    </source>
</reference>
<dbReference type="AlphaFoldDB" id="A0A218UIH1"/>
<dbReference type="EMBL" id="MUZQ01000291">
    <property type="protein sequence ID" value="OWK53388.1"/>
    <property type="molecule type" value="Genomic_DNA"/>
</dbReference>
<evidence type="ECO:0000313" key="1">
    <source>
        <dbReference type="EMBL" id="OWK53388.1"/>
    </source>
</evidence>
<keyword evidence="2" id="KW-1185">Reference proteome</keyword>
<comment type="caution">
    <text evidence="1">The sequence shown here is derived from an EMBL/GenBank/DDBJ whole genome shotgun (WGS) entry which is preliminary data.</text>
</comment>
<protein>
    <submittedName>
        <fullName evidence="1">Uncharacterized protein</fullName>
    </submittedName>
</protein>
<name>A0A218UIH1_9PASE</name>
<dbReference type="Proteomes" id="UP000197619">
    <property type="component" value="Unassembled WGS sequence"/>
</dbReference>
<sequence>METPHVYSLVTQATETRNLSFMLYLLPSAHGAFYSAQDTGKVLGEGGEGRELPGKWSLNEALPCAVAFLGLINISGMCL</sequence>